<gene>
    <name evidence="1" type="ORF">NCTC9185_04739</name>
</gene>
<dbReference type="NCBIfam" id="NF008628">
    <property type="entry name" value="PRK11616.1"/>
    <property type="match status" value="1"/>
</dbReference>
<proteinExistence type="predicted"/>
<name>A0A4U9D9Y2_RAOTE</name>
<evidence type="ECO:0000313" key="1">
    <source>
        <dbReference type="EMBL" id="VTN12753.1"/>
    </source>
</evidence>
<dbReference type="EMBL" id="CABDVU010000001">
    <property type="protein sequence ID" value="VTN12753.1"/>
    <property type="molecule type" value="Genomic_DNA"/>
</dbReference>
<dbReference type="Pfam" id="PF07119">
    <property type="entry name" value="DUF1375"/>
    <property type="match status" value="1"/>
</dbReference>
<dbReference type="Proteomes" id="UP000339249">
    <property type="component" value="Unassembled WGS sequence"/>
</dbReference>
<dbReference type="InterPro" id="IPR010780">
    <property type="entry name" value="DUF1375"/>
</dbReference>
<organism evidence="1 2">
    <name type="scientific">Raoultella terrigena</name>
    <name type="common">Klebsiella terrigena</name>
    <dbReference type="NCBI Taxonomy" id="577"/>
    <lineage>
        <taxon>Bacteria</taxon>
        <taxon>Pseudomonadati</taxon>
        <taxon>Pseudomonadota</taxon>
        <taxon>Gammaproteobacteria</taxon>
        <taxon>Enterobacterales</taxon>
        <taxon>Enterobacteriaceae</taxon>
        <taxon>Klebsiella/Raoultella group</taxon>
        <taxon>Raoultella</taxon>
    </lineage>
</organism>
<accession>A0A4U9D9Y2</accession>
<protein>
    <submittedName>
        <fullName evidence="1">Predicted periplasmic lipoprotein</fullName>
    </submittedName>
</protein>
<dbReference type="AlphaFoldDB" id="A0A4U9D9Y2"/>
<reference evidence="1 2" key="1">
    <citation type="submission" date="2019-04" db="EMBL/GenBank/DDBJ databases">
        <authorList>
            <consortium name="Pathogen Informatics"/>
        </authorList>
    </citation>
    <scope>NUCLEOTIDE SEQUENCE [LARGE SCALE GENOMIC DNA]</scope>
    <source>
        <strain evidence="1 2">NCTC9185</strain>
    </source>
</reference>
<evidence type="ECO:0000313" key="2">
    <source>
        <dbReference type="Proteomes" id="UP000339249"/>
    </source>
</evidence>
<sequence>MKKRSVKAGPVRRNGRLERLLQRDVSYPGGKEGTYPGTRASAQMLGNSDANWGTKSLVALDMPLTAVMDTLLLPWDMFRTDSSIKSRVEKSEKETLATQFGYPASINDNTLI</sequence>
<keyword evidence="1" id="KW-0449">Lipoprotein</keyword>